<dbReference type="RefSeq" id="WP_076461962.1">
    <property type="nucleotide sequence ID" value="NZ_FTMN01000002.1"/>
</dbReference>
<dbReference type="Pfam" id="PF00440">
    <property type="entry name" value="TetR_N"/>
    <property type="match status" value="1"/>
</dbReference>
<accession>A0A1N6QFP9</accession>
<keyword evidence="3" id="KW-0804">Transcription</keyword>
<dbReference type="InterPro" id="IPR023772">
    <property type="entry name" value="DNA-bd_HTH_TetR-type_CS"/>
</dbReference>
<evidence type="ECO:0000313" key="6">
    <source>
        <dbReference type="EMBL" id="SIQ15423.1"/>
    </source>
</evidence>
<name>A0A1N6QFP9_9GAMM</name>
<evidence type="ECO:0000256" key="2">
    <source>
        <dbReference type="ARBA" id="ARBA00023125"/>
    </source>
</evidence>
<gene>
    <name evidence="6" type="ORF">SAMN05421647_102475</name>
</gene>
<sequence length="182" mass="20893">MSTKREQTRTRILQAAWQLFQEQGYQNSSTRAIARAAGVADGTVFSHFKTKLDMLKAGILVQVDTVVAEADRLLRANTPEQRLLHYASHLYPFYAECAEFSRELFKELLWDQQELRPQIQAFIDKLFADKPSEDDRLYGQILMDLYFMTLLEGLGERTCDSDRMLAQLGAKLDHMSRAQPAT</sequence>
<dbReference type="InterPro" id="IPR001647">
    <property type="entry name" value="HTH_TetR"/>
</dbReference>
<dbReference type="AlphaFoldDB" id="A0A1N6QFP9"/>
<dbReference type="PANTHER" id="PTHR30055">
    <property type="entry name" value="HTH-TYPE TRANSCRIPTIONAL REGULATOR RUTR"/>
    <property type="match status" value="1"/>
</dbReference>
<evidence type="ECO:0000256" key="4">
    <source>
        <dbReference type="PROSITE-ProRule" id="PRU00335"/>
    </source>
</evidence>
<evidence type="ECO:0000259" key="5">
    <source>
        <dbReference type="PROSITE" id="PS50977"/>
    </source>
</evidence>
<dbReference type="InterPro" id="IPR050109">
    <property type="entry name" value="HTH-type_TetR-like_transc_reg"/>
</dbReference>
<reference evidence="6 7" key="1">
    <citation type="submission" date="2017-01" db="EMBL/GenBank/DDBJ databases">
        <authorList>
            <person name="Mah S.A."/>
            <person name="Swanson W.J."/>
            <person name="Moy G.W."/>
            <person name="Vacquier V.D."/>
        </authorList>
    </citation>
    <scope>NUCLEOTIDE SEQUENCE [LARGE SCALE GENOMIC DNA]</scope>
    <source>
        <strain evidence="6 7">DSM 7027</strain>
    </source>
</reference>
<dbReference type="PROSITE" id="PS50977">
    <property type="entry name" value="HTH_TETR_2"/>
    <property type="match status" value="1"/>
</dbReference>
<dbReference type="PROSITE" id="PS01081">
    <property type="entry name" value="HTH_TETR_1"/>
    <property type="match status" value="1"/>
</dbReference>
<feature type="domain" description="HTH tetR-type" evidence="5">
    <location>
        <begin position="6"/>
        <end position="66"/>
    </location>
</feature>
<dbReference type="Gene3D" id="1.10.357.10">
    <property type="entry name" value="Tetracycline Repressor, domain 2"/>
    <property type="match status" value="1"/>
</dbReference>
<protein>
    <submittedName>
        <fullName evidence="6">Transcriptional regulator, TetR family</fullName>
    </submittedName>
</protein>
<evidence type="ECO:0000256" key="3">
    <source>
        <dbReference type="ARBA" id="ARBA00023163"/>
    </source>
</evidence>
<keyword evidence="2 4" id="KW-0238">DNA-binding</keyword>
<dbReference type="Proteomes" id="UP000186895">
    <property type="component" value="Unassembled WGS sequence"/>
</dbReference>
<dbReference type="eggNOG" id="COG1309">
    <property type="taxonomic scope" value="Bacteria"/>
</dbReference>
<keyword evidence="7" id="KW-1185">Reference proteome</keyword>
<dbReference type="PANTHER" id="PTHR30055:SF234">
    <property type="entry name" value="HTH-TYPE TRANSCRIPTIONAL REGULATOR BETI"/>
    <property type="match status" value="1"/>
</dbReference>
<dbReference type="GO" id="GO:0003700">
    <property type="term" value="F:DNA-binding transcription factor activity"/>
    <property type="evidence" value="ECO:0007669"/>
    <property type="project" value="TreeGrafter"/>
</dbReference>
<dbReference type="PRINTS" id="PR00455">
    <property type="entry name" value="HTHTETR"/>
</dbReference>
<dbReference type="GO" id="GO:0000976">
    <property type="term" value="F:transcription cis-regulatory region binding"/>
    <property type="evidence" value="ECO:0007669"/>
    <property type="project" value="TreeGrafter"/>
</dbReference>
<evidence type="ECO:0000313" key="7">
    <source>
        <dbReference type="Proteomes" id="UP000186895"/>
    </source>
</evidence>
<feature type="DNA-binding region" description="H-T-H motif" evidence="4">
    <location>
        <begin position="29"/>
        <end position="48"/>
    </location>
</feature>
<dbReference type="SUPFAM" id="SSF46689">
    <property type="entry name" value="Homeodomain-like"/>
    <property type="match status" value="1"/>
</dbReference>
<evidence type="ECO:0000256" key="1">
    <source>
        <dbReference type="ARBA" id="ARBA00023015"/>
    </source>
</evidence>
<dbReference type="EMBL" id="FTMN01000002">
    <property type="protein sequence ID" value="SIQ15423.1"/>
    <property type="molecule type" value="Genomic_DNA"/>
</dbReference>
<dbReference type="InterPro" id="IPR009057">
    <property type="entry name" value="Homeodomain-like_sf"/>
</dbReference>
<dbReference type="STRING" id="49186.SAMN05421647_102475"/>
<keyword evidence="1" id="KW-0805">Transcription regulation</keyword>
<organism evidence="6 7">
    <name type="scientific">Marinobacterium stanieri</name>
    <dbReference type="NCBI Taxonomy" id="49186"/>
    <lineage>
        <taxon>Bacteria</taxon>
        <taxon>Pseudomonadati</taxon>
        <taxon>Pseudomonadota</taxon>
        <taxon>Gammaproteobacteria</taxon>
        <taxon>Oceanospirillales</taxon>
        <taxon>Oceanospirillaceae</taxon>
        <taxon>Marinobacterium</taxon>
    </lineage>
</organism>
<proteinExistence type="predicted"/>